<evidence type="ECO:0000256" key="7">
    <source>
        <dbReference type="ARBA" id="ARBA00023027"/>
    </source>
</evidence>
<dbReference type="Pfam" id="PF20143">
    <property type="entry name" value="NAD_kinase_C"/>
    <property type="match status" value="1"/>
</dbReference>
<dbReference type="Pfam" id="PF01513">
    <property type="entry name" value="NAD_kinase"/>
    <property type="match status" value="1"/>
</dbReference>
<evidence type="ECO:0000256" key="6">
    <source>
        <dbReference type="ARBA" id="ARBA00022857"/>
    </source>
</evidence>
<accession>A0A397JGF5</accession>
<dbReference type="InterPro" id="IPR017437">
    <property type="entry name" value="ATP-NAD_kinase_PpnK-typ_C"/>
</dbReference>
<dbReference type="GO" id="GO:0003951">
    <property type="term" value="F:NAD+ kinase activity"/>
    <property type="evidence" value="ECO:0007669"/>
    <property type="project" value="InterPro"/>
</dbReference>
<dbReference type="Proteomes" id="UP000266861">
    <property type="component" value="Unassembled WGS sequence"/>
</dbReference>
<evidence type="ECO:0000256" key="2">
    <source>
        <dbReference type="ARBA" id="ARBA00022679"/>
    </source>
</evidence>
<comment type="caution">
    <text evidence="8">The sequence shown here is derived from an EMBL/GenBank/DDBJ whole genome shotgun (WGS) entry which is preliminary data.</text>
</comment>
<organism evidence="8 9">
    <name type="scientific">Diversispora epigaea</name>
    <dbReference type="NCBI Taxonomy" id="1348612"/>
    <lineage>
        <taxon>Eukaryota</taxon>
        <taxon>Fungi</taxon>
        <taxon>Fungi incertae sedis</taxon>
        <taxon>Mucoromycota</taxon>
        <taxon>Glomeromycotina</taxon>
        <taxon>Glomeromycetes</taxon>
        <taxon>Diversisporales</taxon>
        <taxon>Diversisporaceae</taxon>
        <taxon>Diversispora</taxon>
    </lineage>
</organism>
<dbReference type="SUPFAM" id="SSF111331">
    <property type="entry name" value="NAD kinase/diacylglycerol kinase-like"/>
    <property type="match status" value="1"/>
</dbReference>
<sequence>MDFSFYLSSIKPATLIINRVFSKSLKTFGTCNLVKNYIKNYNQNGFSSMKNIQINNYFRRYYNTDTKKLPNKVSFIITQEDKGIPSPQPIIGTSITAIEQTVDSKYGKKYKLKWPTPPQNVLIIKKPFSDMTADRTFVEVIEWLHETYPNLNIIIESEVAEKFREFPFAYAVSKEQKSEFSRTVDFIITLGGDGTILHTSSLFDQAVPPVISFSMGTLGFLLQFHIGHYQQAISDLIKGDVSLLFRMRLACSLWTAESKRLDIGDLVDLQAMNEVSLHRGRFPNLAVINCFVDDEFLTEAVADGLIVATPTGSTAYSLSAGGPIVHPFVQSLLLTPICPRSLSFRPALIPPTAKVKLEICGEGRLTEVTIDGKKICMLSQGDFLEVKMSSYPIPCVNRVDKGIAWVKDINNLLKWNQGFVNKKHLAYEFFET</sequence>
<dbReference type="PANTHER" id="PTHR20275:SF26">
    <property type="entry name" value="NADH KINASE POS5, MITOCHONDRIAL"/>
    <property type="match status" value="1"/>
</dbReference>
<keyword evidence="4" id="KW-0418">Kinase</keyword>
<dbReference type="GO" id="GO:0005524">
    <property type="term" value="F:ATP binding"/>
    <property type="evidence" value="ECO:0007669"/>
    <property type="project" value="UniProtKB-KW"/>
</dbReference>
<dbReference type="Gene3D" id="2.60.200.30">
    <property type="entry name" value="Probable inorganic polyphosphate/atp-NAD kinase, domain 2"/>
    <property type="match status" value="1"/>
</dbReference>
<dbReference type="HAMAP" id="MF_00361">
    <property type="entry name" value="NAD_kinase"/>
    <property type="match status" value="1"/>
</dbReference>
<keyword evidence="6" id="KW-0521">NADP</keyword>
<evidence type="ECO:0000313" key="9">
    <source>
        <dbReference type="Proteomes" id="UP000266861"/>
    </source>
</evidence>
<dbReference type="AlphaFoldDB" id="A0A397JGF5"/>
<keyword evidence="2" id="KW-0808">Transferase</keyword>
<evidence type="ECO:0000256" key="4">
    <source>
        <dbReference type="ARBA" id="ARBA00022777"/>
    </source>
</evidence>
<dbReference type="GO" id="GO:0006741">
    <property type="term" value="P:NADP+ biosynthetic process"/>
    <property type="evidence" value="ECO:0007669"/>
    <property type="project" value="InterPro"/>
</dbReference>
<gene>
    <name evidence="8" type="ORF">Glove_34g97</name>
</gene>
<protein>
    <recommendedName>
        <fullName evidence="10">NAD+ kinase</fullName>
    </recommendedName>
</protein>
<evidence type="ECO:0000256" key="1">
    <source>
        <dbReference type="ARBA" id="ARBA00010995"/>
    </source>
</evidence>
<dbReference type="EMBL" id="PQFF01000032">
    <property type="protein sequence ID" value="RHZ87435.1"/>
    <property type="molecule type" value="Genomic_DNA"/>
</dbReference>
<dbReference type="STRING" id="1348612.A0A397JGF5"/>
<dbReference type="FunFam" id="2.60.200.30:FF:000009">
    <property type="entry name" value="Poly(P)/ATP NAD kinase"/>
    <property type="match status" value="1"/>
</dbReference>
<dbReference type="InterPro" id="IPR017438">
    <property type="entry name" value="ATP-NAD_kinase_N"/>
</dbReference>
<keyword evidence="9" id="KW-1185">Reference proteome</keyword>
<keyword evidence="5" id="KW-0067">ATP-binding</keyword>
<evidence type="ECO:0000313" key="8">
    <source>
        <dbReference type="EMBL" id="RHZ87435.1"/>
    </source>
</evidence>
<evidence type="ECO:0000256" key="5">
    <source>
        <dbReference type="ARBA" id="ARBA00022840"/>
    </source>
</evidence>
<dbReference type="Gene3D" id="3.40.50.10330">
    <property type="entry name" value="Probable inorganic polyphosphate/atp-NAD kinase, domain 1"/>
    <property type="match status" value="1"/>
</dbReference>
<dbReference type="PANTHER" id="PTHR20275">
    <property type="entry name" value="NAD KINASE"/>
    <property type="match status" value="1"/>
</dbReference>
<dbReference type="InterPro" id="IPR016064">
    <property type="entry name" value="NAD/diacylglycerol_kinase_sf"/>
</dbReference>
<dbReference type="GO" id="GO:0019674">
    <property type="term" value="P:NAD+ metabolic process"/>
    <property type="evidence" value="ECO:0007669"/>
    <property type="project" value="InterPro"/>
</dbReference>
<dbReference type="InterPro" id="IPR002504">
    <property type="entry name" value="NADK"/>
</dbReference>
<keyword evidence="3" id="KW-0547">Nucleotide-binding</keyword>
<reference evidence="8 9" key="1">
    <citation type="submission" date="2018-08" db="EMBL/GenBank/DDBJ databases">
        <title>Genome and evolution of the arbuscular mycorrhizal fungus Diversispora epigaea (formerly Glomus versiforme) and its bacterial endosymbionts.</title>
        <authorList>
            <person name="Sun X."/>
            <person name="Fei Z."/>
            <person name="Harrison M."/>
        </authorList>
    </citation>
    <scope>NUCLEOTIDE SEQUENCE [LARGE SCALE GENOMIC DNA]</scope>
    <source>
        <strain evidence="8 9">IT104</strain>
    </source>
</reference>
<name>A0A397JGF5_9GLOM</name>
<proteinExistence type="inferred from homology"/>
<evidence type="ECO:0008006" key="10">
    <source>
        <dbReference type="Google" id="ProtNLM"/>
    </source>
</evidence>
<keyword evidence="7" id="KW-0520">NAD</keyword>
<comment type="similarity">
    <text evidence="1">Belongs to the NAD kinase family.</text>
</comment>
<evidence type="ECO:0000256" key="3">
    <source>
        <dbReference type="ARBA" id="ARBA00022741"/>
    </source>
</evidence>
<dbReference type="OrthoDB" id="24581at2759"/>